<keyword evidence="9 10" id="KW-0472">Membrane</keyword>
<dbReference type="InterPro" id="IPR018303">
    <property type="entry name" value="ATPase_P-typ_P_site"/>
</dbReference>
<feature type="transmembrane region" description="Helical" evidence="10">
    <location>
        <begin position="748"/>
        <end position="770"/>
    </location>
</feature>
<reference evidence="12 13" key="1">
    <citation type="submission" date="2007-05" db="EMBL/GenBank/DDBJ databases">
        <title>Complete sequence of chromosome of Acidiphilium cryptum JF-5.</title>
        <authorList>
            <consortium name="US DOE Joint Genome Institute"/>
            <person name="Copeland A."/>
            <person name="Lucas S."/>
            <person name="Lapidus A."/>
            <person name="Barry K."/>
            <person name="Detter J.C."/>
            <person name="Glavina del Rio T."/>
            <person name="Hammon N."/>
            <person name="Israni S."/>
            <person name="Dalin E."/>
            <person name="Tice H."/>
            <person name="Pitluck S."/>
            <person name="Sims D."/>
            <person name="Brettin T."/>
            <person name="Bruce D."/>
            <person name="Han C."/>
            <person name="Schmutz J."/>
            <person name="Larimer F."/>
            <person name="Land M."/>
            <person name="Hauser L."/>
            <person name="Kyrpides N."/>
            <person name="Kim E."/>
            <person name="Magnuson T."/>
            <person name="Richardson P."/>
        </authorList>
    </citation>
    <scope>NUCLEOTIDE SEQUENCE [LARGE SCALE GENOMIC DNA]</scope>
    <source>
        <strain evidence="12 13">JF-5</strain>
    </source>
</reference>
<dbReference type="eggNOG" id="COG0474">
    <property type="taxonomic scope" value="Bacteria"/>
</dbReference>
<evidence type="ECO:0000256" key="2">
    <source>
        <dbReference type="ARBA" id="ARBA00005675"/>
    </source>
</evidence>
<dbReference type="PROSITE" id="PS00154">
    <property type="entry name" value="ATPASE_E1_E2"/>
    <property type="match status" value="1"/>
</dbReference>
<dbReference type="Proteomes" id="UP000000245">
    <property type="component" value="Chromosome"/>
</dbReference>
<dbReference type="InterPro" id="IPR004014">
    <property type="entry name" value="ATPase_P-typ_cation-transptr_N"/>
</dbReference>
<dbReference type="Gene3D" id="3.40.50.1000">
    <property type="entry name" value="HAD superfamily/HAD-like"/>
    <property type="match status" value="1"/>
</dbReference>
<dbReference type="STRING" id="349163.Acry_1121"/>
<sequence length="885" mass="93306">MARTDEHGAGPETADAVRWHALGPDAVLARLGSDAAQGLTGEEARARATRFGPNEIREGRQRGRLAMLAAQFADVMILLLIGAAILSGVIGELADTLVILAIVVLNAAIGFAQEARAARAVAALRRLAAPTAVALRDGHPDHLPADRLVPGDIVLIEAGNAIPADLRLLEAAGLQLGEASLTGESVPVVKHVAAAPADQPLAERHGMAYKGTVVLNGRGRGVVVATGMATELGRIAAMLETAAAPRTPLQQRLTVFGRQIAIAAILICALIFGIGLLRGEAPLLMLLTALSLAVAAIPEALPAVVTVLLALGASRMARAQALIRRLPAVETLGSVTTICSDKTGTLTLNDMRLTEVWAGGQRQAVAALDEHAPLLRALLLCNDIAVDETAHAIGDPTEIALWRAAADAGLDRGREAALTPRVAELPFDSARRRMTTVHRDGNRFVVYTKGAPEAVLPLCATMTTGQGVTALDPEPIAQAAARMAEDGLRVLAIAQGARNAMPSGDALAELEQDLTFLGLVGLIDPPRPEARVAVETCRAAGIRPVMITGDHPVTARAIARALGIIGDGGDVVTGRELQSLDDPALARRVREASVFARVDPSEKIRIVTALQANGEIVAMTGDGVNDAPALAHADIGVAMGRGGTDVAREAASLVLLDDNFATIVAAVREGRRIYDNVRKFVRFVVACNSAEIWAIFLAPFFGLPVPLVPIQILWINLVTDGLPGLALAAEPGEPDIMSRPPRPPREGLFDNGMLWDVFWSGLVMAAITLFTEAGALRLGDTHWQTMVFTVLTFVQMWQIMAIRSSRASLFTQGLLSNRPLLGAIGLTFALQMAVIYTPGLNGAFNAAPLTAAELAVCVLASSLIFILLELVKWVRRLRARRRQAA</sequence>
<dbReference type="FunFam" id="3.40.50.1000:FF:000028">
    <property type="entry name" value="Calcium-transporting P-type ATPase, putative"/>
    <property type="match status" value="1"/>
</dbReference>
<dbReference type="InterPro" id="IPR023299">
    <property type="entry name" value="ATPase_P-typ_cyto_dom_N"/>
</dbReference>
<dbReference type="Pfam" id="PF00122">
    <property type="entry name" value="E1-E2_ATPase"/>
    <property type="match status" value="1"/>
</dbReference>
<dbReference type="InterPro" id="IPR001757">
    <property type="entry name" value="P_typ_ATPase"/>
</dbReference>
<feature type="transmembrane region" description="Helical" evidence="10">
    <location>
        <begin position="820"/>
        <end position="839"/>
    </location>
</feature>
<dbReference type="SFLD" id="SFLDS00003">
    <property type="entry name" value="Haloacid_Dehalogenase"/>
    <property type="match status" value="1"/>
</dbReference>
<evidence type="ECO:0000313" key="12">
    <source>
        <dbReference type="EMBL" id="ABQ30333.1"/>
    </source>
</evidence>
<dbReference type="GO" id="GO:0015662">
    <property type="term" value="F:P-type ion transporter activity"/>
    <property type="evidence" value="ECO:0007669"/>
    <property type="project" value="UniProtKB-ARBA"/>
</dbReference>
<dbReference type="Pfam" id="PF00689">
    <property type="entry name" value="Cation_ATPase_C"/>
    <property type="match status" value="1"/>
</dbReference>
<dbReference type="InterPro" id="IPR008250">
    <property type="entry name" value="ATPase_P-typ_transduc_dom_A_sf"/>
</dbReference>
<dbReference type="InterPro" id="IPR044492">
    <property type="entry name" value="P_typ_ATPase_HD_dom"/>
</dbReference>
<evidence type="ECO:0000256" key="1">
    <source>
        <dbReference type="ARBA" id="ARBA00004651"/>
    </source>
</evidence>
<dbReference type="InterPro" id="IPR023298">
    <property type="entry name" value="ATPase_P-typ_TM_dom_sf"/>
</dbReference>
<protein>
    <submittedName>
        <fullName evidence="12">ATPase, P-type (Transporting), HAD superfamily, subfamily IC</fullName>
    </submittedName>
</protein>
<keyword evidence="7" id="KW-1278">Translocase</keyword>
<dbReference type="SFLD" id="SFLDF00027">
    <property type="entry name" value="p-type_atpase"/>
    <property type="match status" value="1"/>
</dbReference>
<dbReference type="Gene3D" id="2.70.150.10">
    <property type="entry name" value="Calcium-transporting ATPase, cytoplasmic transduction domain A"/>
    <property type="match status" value="1"/>
</dbReference>
<evidence type="ECO:0000256" key="5">
    <source>
        <dbReference type="ARBA" id="ARBA00022741"/>
    </source>
</evidence>
<dbReference type="SMART" id="SM00831">
    <property type="entry name" value="Cation_ATPase_N"/>
    <property type="match status" value="1"/>
</dbReference>
<dbReference type="SUPFAM" id="SSF56784">
    <property type="entry name" value="HAD-like"/>
    <property type="match status" value="1"/>
</dbReference>
<dbReference type="InterPro" id="IPR023214">
    <property type="entry name" value="HAD_sf"/>
</dbReference>
<dbReference type="PANTHER" id="PTHR43294">
    <property type="entry name" value="SODIUM/POTASSIUM-TRANSPORTING ATPASE SUBUNIT ALPHA"/>
    <property type="match status" value="1"/>
</dbReference>
<dbReference type="HOGENOM" id="CLU_002360_3_0_5"/>
<evidence type="ECO:0000256" key="10">
    <source>
        <dbReference type="SAM" id="Phobius"/>
    </source>
</evidence>
<dbReference type="PRINTS" id="PR00119">
    <property type="entry name" value="CATATPASE"/>
</dbReference>
<dbReference type="SFLD" id="SFLDG00002">
    <property type="entry name" value="C1.7:_P-type_atpase_like"/>
    <property type="match status" value="1"/>
</dbReference>
<evidence type="ECO:0000256" key="4">
    <source>
        <dbReference type="ARBA" id="ARBA00022692"/>
    </source>
</evidence>
<feature type="transmembrane region" description="Helical" evidence="10">
    <location>
        <begin position="283"/>
        <end position="311"/>
    </location>
</feature>
<dbReference type="EMBL" id="CP000697">
    <property type="protein sequence ID" value="ABQ30333.1"/>
    <property type="molecule type" value="Genomic_DNA"/>
</dbReference>
<evidence type="ECO:0000256" key="8">
    <source>
        <dbReference type="ARBA" id="ARBA00022989"/>
    </source>
</evidence>
<dbReference type="KEGG" id="acr:Acry_1121"/>
<feature type="domain" description="Cation-transporting P-type ATPase N-terminal" evidence="11">
    <location>
        <begin position="18"/>
        <end position="92"/>
    </location>
</feature>
<keyword evidence="6" id="KW-0067">ATP-binding</keyword>
<dbReference type="InterPro" id="IPR059000">
    <property type="entry name" value="ATPase_P-type_domA"/>
</dbReference>
<evidence type="ECO:0000256" key="7">
    <source>
        <dbReference type="ARBA" id="ARBA00022967"/>
    </source>
</evidence>
<dbReference type="SUPFAM" id="SSF81665">
    <property type="entry name" value="Calcium ATPase, transmembrane domain M"/>
    <property type="match status" value="1"/>
</dbReference>
<dbReference type="InterPro" id="IPR006068">
    <property type="entry name" value="ATPase_P-typ_cation-transptr_C"/>
</dbReference>
<organism evidence="12 13">
    <name type="scientific">Acidiphilium cryptum (strain JF-5)</name>
    <dbReference type="NCBI Taxonomy" id="349163"/>
    <lineage>
        <taxon>Bacteria</taxon>
        <taxon>Pseudomonadati</taxon>
        <taxon>Pseudomonadota</taxon>
        <taxon>Alphaproteobacteria</taxon>
        <taxon>Acetobacterales</taxon>
        <taxon>Acidocellaceae</taxon>
        <taxon>Acidiphilium</taxon>
    </lineage>
</organism>
<dbReference type="Pfam" id="PF00690">
    <property type="entry name" value="Cation_ATPase_N"/>
    <property type="match status" value="1"/>
</dbReference>
<dbReference type="NCBIfam" id="TIGR01494">
    <property type="entry name" value="ATPase_P-type"/>
    <property type="match status" value="2"/>
</dbReference>
<dbReference type="InterPro" id="IPR036412">
    <property type="entry name" value="HAD-like_sf"/>
</dbReference>
<evidence type="ECO:0000256" key="3">
    <source>
        <dbReference type="ARBA" id="ARBA00022475"/>
    </source>
</evidence>
<feature type="transmembrane region" description="Helical" evidence="10">
    <location>
        <begin position="255"/>
        <end position="277"/>
    </location>
</feature>
<dbReference type="SUPFAM" id="SSF81660">
    <property type="entry name" value="Metal cation-transporting ATPase, ATP-binding domain N"/>
    <property type="match status" value="1"/>
</dbReference>
<dbReference type="GO" id="GO:0005524">
    <property type="term" value="F:ATP binding"/>
    <property type="evidence" value="ECO:0007669"/>
    <property type="project" value="UniProtKB-KW"/>
</dbReference>
<dbReference type="Gene3D" id="1.20.1110.10">
    <property type="entry name" value="Calcium-transporting ATPase, transmembrane domain"/>
    <property type="match status" value="1"/>
</dbReference>
<name>A5FXK1_ACICJ</name>
<dbReference type="SUPFAM" id="SSF81653">
    <property type="entry name" value="Calcium ATPase, transduction domain A"/>
    <property type="match status" value="1"/>
</dbReference>
<dbReference type="GO" id="GO:0016887">
    <property type="term" value="F:ATP hydrolysis activity"/>
    <property type="evidence" value="ECO:0007669"/>
    <property type="project" value="InterPro"/>
</dbReference>
<dbReference type="Gene3D" id="3.40.1110.10">
    <property type="entry name" value="Calcium-transporting ATPase, cytoplasmic domain N"/>
    <property type="match status" value="1"/>
</dbReference>
<feature type="transmembrane region" description="Helical" evidence="10">
    <location>
        <begin position="851"/>
        <end position="871"/>
    </location>
</feature>
<accession>A5FXK1</accession>
<evidence type="ECO:0000256" key="6">
    <source>
        <dbReference type="ARBA" id="ARBA00022840"/>
    </source>
</evidence>
<keyword evidence="5" id="KW-0547">Nucleotide-binding</keyword>
<dbReference type="Pfam" id="PF13246">
    <property type="entry name" value="Cation_ATPase"/>
    <property type="match status" value="1"/>
</dbReference>
<dbReference type="PRINTS" id="PR00120">
    <property type="entry name" value="HATPASE"/>
</dbReference>
<gene>
    <name evidence="12" type="ordered locus">Acry_1121</name>
</gene>
<dbReference type="AlphaFoldDB" id="A5FXK1"/>
<keyword evidence="13" id="KW-1185">Reference proteome</keyword>
<feature type="transmembrane region" description="Helical" evidence="10">
    <location>
        <begin position="96"/>
        <end position="112"/>
    </location>
</feature>
<comment type="subcellular location">
    <subcellularLocation>
        <location evidence="1">Cell membrane</location>
        <topology evidence="1">Multi-pass membrane protein</topology>
    </subcellularLocation>
</comment>
<keyword evidence="4 10" id="KW-0812">Transmembrane</keyword>
<feature type="transmembrane region" description="Helical" evidence="10">
    <location>
        <begin position="65"/>
        <end position="90"/>
    </location>
</feature>
<evidence type="ECO:0000313" key="13">
    <source>
        <dbReference type="Proteomes" id="UP000000245"/>
    </source>
</evidence>
<evidence type="ECO:0000259" key="11">
    <source>
        <dbReference type="SMART" id="SM00831"/>
    </source>
</evidence>
<evidence type="ECO:0000256" key="9">
    <source>
        <dbReference type="ARBA" id="ARBA00023136"/>
    </source>
</evidence>
<dbReference type="InterPro" id="IPR050510">
    <property type="entry name" value="Cation_transp_ATPase_P-type"/>
</dbReference>
<comment type="similarity">
    <text evidence="2">Belongs to the cation transport ATPase (P-type) (TC 3.A.3) family. Type IIA subfamily.</text>
</comment>
<keyword evidence="3" id="KW-1003">Cell membrane</keyword>
<dbReference type="PANTHER" id="PTHR43294:SF21">
    <property type="entry name" value="CATION TRANSPORTING ATPASE"/>
    <property type="match status" value="1"/>
</dbReference>
<keyword evidence="8 10" id="KW-1133">Transmembrane helix</keyword>
<dbReference type="GO" id="GO:0005886">
    <property type="term" value="C:plasma membrane"/>
    <property type="evidence" value="ECO:0007669"/>
    <property type="project" value="UniProtKB-SubCell"/>
</dbReference>
<proteinExistence type="inferred from homology"/>
<dbReference type="RefSeq" id="WP_011942005.1">
    <property type="nucleotide sequence ID" value="NC_009484.1"/>
</dbReference>